<dbReference type="InterPro" id="IPR038765">
    <property type="entry name" value="Papain-like_cys_pep_sf"/>
</dbReference>
<keyword evidence="5" id="KW-1185">Reference proteome</keyword>
<dbReference type="RefSeq" id="WP_066738576.1">
    <property type="nucleotide sequence ID" value="NZ_JAJCIQ010000009.1"/>
</dbReference>
<feature type="domain" description="Transglutaminase-like" evidence="3">
    <location>
        <begin position="233"/>
        <end position="302"/>
    </location>
</feature>
<proteinExistence type="predicted"/>
<dbReference type="PANTHER" id="PTHR33490:SF6">
    <property type="entry name" value="SLL1049 PROTEIN"/>
    <property type="match status" value="1"/>
</dbReference>
<evidence type="ECO:0000313" key="4">
    <source>
        <dbReference type="EMBL" id="MCB7388209.1"/>
    </source>
</evidence>
<dbReference type="Pfam" id="PF01841">
    <property type="entry name" value="Transglut_core"/>
    <property type="match status" value="1"/>
</dbReference>
<evidence type="ECO:0000256" key="1">
    <source>
        <dbReference type="SAM" id="MobiDB-lite"/>
    </source>
</evidence>
<evidence type="ECO:0000259" key="3">
    <source>
        <dbReference type="SMART" id="SM00460"/>
    </source>
</evidence>
<evidence type="ECO:0000256" key="2">
    <source>
        <dbReference type="SAM" id="SignalP"/>
    </source>
</evidence>
<gene>
    <name evidence="4" type="ORF">LIZ65_13035</name>
</gene>
<feature type="region of interest" description="Disordered" evidence="1">
    <location>
        <begin position="34"/>
        <end position="64"/>
    </location>
</feature>
<dbReference type="InterPro" id="IPR002931">
    <property type="entry name" value="Transglutaminase-like"/>
</dbReference>
<name>A0ABS8DKD7_9FIRM</name>
<evidence type="ECO:0000313" key="5">
    <source>
        <dbReference type="Proteomes" id="UP001299546"/>
    </source>
</evidence>
<feature type="chain" id="PRO_5047173964" evidence="2">
    <location>
        <begin position="28"/>
        <end position="327"/>
    </location>
</feature>
<reference evidence="4 5" key="1">
    <citation type="submission" date="2021-10" db="EMBL/GenBank/DDBJ databases">
        <title>Collection of gut derived symbiotic bacterial strains cultured from healthy donors.</title>
        <authorList>
            <person name="Lin H."/>
            <person name="Littmann E."/>
            <person name="Kohout C."/>
            <person name="Pamer E.G."/>
        </authorList>
    </citation>
    <scope>NUCLEOTIDE SEQUENCE [LARGE SCALE GENOMIC DNA]</scope>
    <source>
        <strain evidence="4 5">DFI.1.165</strain>
    </source>
</reference>
<organism evidence="4 5">
    <name type="scientific">Bariatricus massiliensis</name>
    <dbReference type="NCBI Taxonomy" id="1745713"/>
    <lineage>
        <taxon>Bacteria</taxon>
        <taxon>Bacillati</taxon>
        <taxon>Bacillota</taxon>
        <taxon>Clostridia</taxon>
        <taxon>Lachnospirales</taxon>
        <taxon>Lachnospiraceae</taxon>
        <taxon>Bariatricus</taxon>
    </lineage>
</organism>
<keyword evidence="2" id="KW-0732">Signal</keyword>
<comment type="caution">
    <text evidence="4">The sequence shown here is derived from an EMBL/GenBank/DDBJ whole genome shotgun (WGS) entry which is preliminary data.</text>
</comment>
<dbReference type="PANTHER" id="PTHR33490">
    <property type="entry name" value="BLR5614 PROTEIN-RELATED"/>
    <property type="match status" value="1"/>
</dbReference>
<dbReference type="SUPFAM" id="SSF54001">
    <property type="entry name" value="Cysteine proteinases"/>
    <property type="match status" value="1"/>
</dbReference>
<protein>
    <submittedName>
        <fullName evidence="4">Transglutaminase-like domain-containing protein</fullName>
    </submittedName>
</protein>
<dbReference type="Gene3D" id="3.10.620.30">
    <property type="match status" value="1"/>
</dbReference>
<dbReference type="SMART" id="SM00460">
    <property type="entry name" value="TGc"/>
    <property type="match status" value="1"/>
</dbReference>
<dbReference type="Proteomes" id="UP001299546">
    <property type="component" value="Unassembled WGS sequence"/>
</dbReference>
<sequence length="327" mass="36100">MQGHAVVRKGCLLVICCLILSFSIACTACSSKSEAKNSSSKKSSSSKGTKKEAPRDNTPQVLIPQASGSTVYTGDVVSIDASNTAEGYVMVQYNGSNEKVKFQVKTPDGKDYTYLVTQYGEYEVYPLPGGSGAYTLTLLESASIEDDLYAISFTQDVDVAITNEFTPFLYPNKYVDFNEGTNAVKKGKSLAKDCYSDLDVVTKIYNYVIKTIKYDTPKAEKVPYGYTPDVDETLSTKKGICFDYAAVMSCMLRTQKIPTKLEVGYVGDIYHAWISCYVDEIGWVDNIIEFDGKNWSLMDPTLAANNKSSDVKKYIGDGSKYVVKYTY</sequence>
<feature type="signal peptide" evidence="2">
    <location>
        <begin position="1"/>
        <end position="27"/>
    </location>
</feature>
<dbReference type="EMBL" id="JAJCIS010000009">
    <property type="protein sequence ID" value="MCB7388209.1"/>
    <property type="molecule type" value="Genomic_DNA"/>
</dbReference>
<feature type="compositionally biased region" description="Low complexity" evidence="1">
    <location>
        <begin position="34"/>
        <end position="47"/>
    </location>
</feature>
<accession>A0ABS8DKD7</accession>